<comment type="caution">
    <text evidence="9">The sequence shown here is derived from an EMBL/GenBank/DDBJ whole genome shotgun (WGS) entry which is preliminary data.</text>
</comment>
<dbReference type="GO" id="GO:0003885">
    <property type="term" value="F:D-arabinono-1,4-lactone oxidase activity"/>
    <property type="evidence" value="ECO:0007669"/>
    <property type="project" value="InterPro"/>
</dbReference>
<dbReference type="FunFam" id="3.30.70.2520:FF:000005">
    <property type="entry name" value="L-gulonolactone oxidase, putative"/>
    <property type="match status" value="1"/>
</dbReference>
<dbReference type="InterPro" id="IPR016166">
    <property type="entry name" value="FAD-bd_PCMH"/>
</dbReference>
<comment type="catalytic activity">
    <reaction evidence="6">
        <text>L-gulono-1,4-lactone + O2 = L-ascorbate + H2O2 + H(+)</text>
        <dbReference type="Rhea" id="RHEA:32363"/>
        <dbReference type="ChEBI" id="CHEBI:15378"/>
        <dbReference type="ChEBI" id="CHEBI:15379"/>
        <dbReference type="ChEBI" id="CHEBI:16240"/>
        <dbReference type="ChEBI" id="CHEBI:17587"/>
        <dbReference type="ChEBI" id="CHEBI:38290"/>
        <dbReference type="EC" id="1.1.3.8"/>
    </reaction>
</comment>
<dbReference type="Gene3D" id="3.30.70.2520">
    <property type="match status" value="1"/>
</dbReference>
<evidence type="ECO:0000256" key="5">
    <source>
        <dbReference type="ARBA" id="ARBA00023002"/>
    </source>
</evidence>
<dbReference type="Pfam" id="PF01565">
    <property type="entry name" value="FAD_binding_4"/>
    <property type="match status" value="1"/>
</dbReference>
<dbReference type="Proteomes" id="UP000419144">
    <property type="component" value="Unassembled WGS sequence"/>
</dbReference>
<dbReference type="PANTHER" id="PTHR43762:SF1">
    <property type="entry name" value="D-ARABINONO-1,4-LACTONE OXIDASE"/>
    <property type="match status" value="1"/>
</dbReference>
<dbReference type="VEuPathDB" id="TriTrypDB:LtaPh_1714900"/>
<dbReference type="InterPro" id="IPR036318">
    <property type="entry name" value="FAD-bd_PCMH-like_sf"/>
</dbReference>
<dbReference type="EMBL" id="BLBS01000022">
    <property type="protein sequence ID" value="GET87693.1"/>
    <property type="molecule type" value="Genomic_DNA"/>
</dbReference>
<evidence type="ECO:0000313" key="9">
    <source>
        <dbReference type="EMBL" id="GET87693.1"/>
    </source>
</evidence>
<dbReference type="GO" id="GO:0016020">
    <property type="term" value="C:membrane"/>
    <property type="evidence" value="ECO:0007669"/>
    <property type="project" value="InterPro"/>
</dbReference>
<reference evidence="9" key="1">
    <citation type="submission" date="2019-11" db="EMBL/GenBank/DDBJ databases">
        <title>Leishmania tarentolae CDS.</title>
        <authorList>
            <person name="Goto Y."/>
            <person name="Yamagishi J."/>
        </authorList>
    </citation>
    <scope>NUCLEOTIDE SEQUENCE [LARGE SCALE GENOMIC DNA]</scope>
    <source>
        <strain evidence="9">Parrot Tar II</strain>
    </source>
</reference>
<dbReference type="PANTHER" id="PTHR43762">
    <property type="entry name" value="L-GULONOLACTONE OXIDASE"/>
    <property type="match status" value="1"/>
</dbReference>
<proteinExistence type="predicted"/>
<sequence>MPSPCPSTRWTNLAGIGSCHPMHHHYPTTTEEVQQAVELVRSQNGKCRVAGGGMSPNAATFTNEHLIHMERMNRILAIDTAARTITCEAGAVMEEVMRSVDEVGLMVRCVPSYVRTTVGGCIATATHSSGIHSHCLSDYVRGLKIVDGCAQIRTLVAGKDDAELRLAACHLGVMGIVTEVTLEVQPRIQWQLISQPLSIKDATNAALVAEKVKSTEYYRWWWVPHTDGCYESYGRVESTTDTSALPPLPDAVGAQEEALGKRSPAAAHKESRTGGSAAGTGNSSTSLIVRSALKYMASDFVRHQVVEWGLWAACLYPAIQPYVNKAYERVFFSAPQVQRGSALECFTFDCLFKQWANEWAIDASRAVEAFDRLRDMINREGMLLHFPVEFRFTAGDMSDMSPAVGRPTCWIGVVMYRPYGREARDTRRCYDGFCRLMEEMGGRPHWAKYYTWGHREVAAAYGDHWERFLALRRKMDPDDIFVNGWFRNLMSPDRVNSTTFTG</sequence>
<evidence type="ECO:0000256" key="1">
    <source>
        <dbReference type="ARBA" id="ARBA00005147"/>
    </source>
</evidence>
<protein>
    <recommendedName>
        <fullName evidence="2">L-gulonolactone oxidase</fullName>
        <ecNumber evidence="2">1.1.3.8</ecNumber>
    </recommendedName>
</protein>
<dbReference type="GO" id="GO:0050105">
    <property type="term" value="F:L-gulonolactone oxidase activity"/>
    <property type="evidence" value="ECO:0007669"/>
    <property type="project" value="UniProtKB-EC"/>
</dbReference>
<dbReference type="InterPro" id="IPR007173">
    <property type="entry name" value="ALO_C"/>
</dbReference>
<keyword evidence="5" id="KW-0560">Oxidoreductase</keyword>
<dbReference type="InterPro" id="IPR016167">
    <property type="entry name" value="FAD-bd_PCMH_sub1"/>
</dbReference>
<dbReference type="GO" id="GO:0071949">
    <property type="term" value="F:FAD binding"/>
    <property type="evidence" value="ECO:0007669"/>
    <property type="project" value="InterPro"/>
</dbReference>
<dbReference type="GO" id="GO:0019853">
    <property type="term" value="P:L-ascorbic acid biosynthetic process"/>
    <property type="evidence" value="ECO:0007669"/>
    <property type="project" value="UniProtKB-KW"/>
</dbReference>
<evidence type="ECO:0000256" key="7">
    <source>
        <dbReference type="SAM" id="MobiDB-lite"/>
    </source>
</evidence>
<evidence type="ECO:0000256" key="6">
    <source>
        <dbReference type="ARBA" id="ARBA00048083"/>
    </source>
</evidence>
<name>A0A640KDN2_LEITA</name>
<accession>A0A640KDN2</accession>
<keyword evidence="4" id="KW-0732">Signal</keyword>
<dbReference type="PROSITE" id="PS51387">
    <property type="entry name" value="FAD_PCMH"/>
    <property type="match status" value="1"/>
</dbReference>
<evidence type="ECO:0000256" key="4">
    <source>
        <dbReference type="ARBA" id="ARBA00022729"/>
    </source>
</evidence>
<evidence type="ECO:0000259" key="8">
    <source>
        <dbReference type="PROSITE" id="PS51387"/>
    </source>
</evidence>
<dbReference type="InterPro" id="IPR006094">
    <property type="entry name" value="Oxid_FAD_bind_N"/>
</dbReference>
<dbReference type="SUPFAM" id="SSF56176">
    <property type="entry name" value="FAD-binding/transporter-associated domain-like"/>
    <property type="match status" value="1"/>
</dbReference>
<evidence type="ECO:0000256" key="2">
    <source>
        <dbReference type="ARBA" id="ARBA00013121"/>
    </source>
</evidence>
<dbReference type="Pfam" id="PF04030">
    <property type="entry name" value="ALO"/>
    <property type="match status" value="1"/>
</dbReference>
<dbReference type="Gene3D" id="3.30.43.10">
    <property type="entry name" value="Uridine Diphospho-n-acetylenolpyruvylglucosamine Reductase, domain 2"/>
    <property type="match status" value="1"/>
</dbReference>
<dbReference type="Gene3D" id="3.30.465.10">
    <property type="match status" value="1"/>
</dbReference>
<gene>
    <name evidence="9" type="ORF">LtaPh_1714900</name>
</gene>
<dbReference type="AlphaFoldDB" id="A0A640KDN2"/>
<feature type="region of interest" description="Disordered" evidence="7">
    <location>
        <begin position="259"/>
        <end position="282"/>
    </location>
</feature>
<dbReference type="FunFam" id="3.30.465.10:FF:000033">
    <property type="entry name" value="L-gulonolactone oxidase 5"/>
    <property type="match status" value="1"/>
</dbReference>
<keyword evidence="10" id="KW-1185">Reference proteome</keyword>
<dbReference type="InterPro" id="IPR010031">
    <property type="entry name" value="FAD_lactone_oxidase-like"/>
</dbReference>
<comment type="pathway">
    <text evidence="1">Cofactor biosynthesis; L-ascorbate biosynthesis.</text>
</comment>
<dbReference type="EC" id="1.1.3.8" evidence="2"/>
<feature type="compositionally biased region" description="Low complexity" evidence="7">
    <location>
        <begin position="273"/>
        <end position="282"/>
    </location>
</feature>
<evidence type="ECO:0000256" key="3">
    <source>
        <dbReference type="ARBA" id="ARBA00022644"/>
    </source>
</evidence>
<dbReference type="OrthoDB" id="610608at2759"/>
<organism evidence="9 10">
    <name type="scientific">Leishmania tarentolae</name>
    <name type="common">Sauroleishmania tarentolae</name>
    <dbReference type="NCBI Taxonomy" id="5689"/>
    <lineage>
        <taxon>Eukaryota</taxon>
        <taxon>Discoba</taxon>
        <taxon>Euglenozoa</taxon>
        <taxon>Kinetoplastea</taxon>
        <taxon>Metakinetoplastina</taxon>
        <taxon>Trypanosomatida</taxon>
        <taxon>Trypanosomatidae</taxon>
        <taxon>Leishmaniinae</taxon>
        <taxon>Leishmania</taxon>
        <taxon>lizard Leishmania</taxon>
    </lineage>
</organism>
<dbReference type="InterPro" id="IPR016169">
    <property type="entry name" value="FAD-bd_PCMH_sub2"/>
</dbReference>
<feature type="domain" description="FAD-binding PCMH-type" evidence="8">
    <location>
        <begin position="17"/>
        <end position="187"/>
    </location>
</feature>
<evidence type="ECO:0000313" key="10">
    <source>
        <dbReference type="Proteomes" id="UP000419144"/>
    </source>
</evidence>
<dbReference type="PIRSF" id="PIRSF000136">
    <property type="entry name" value="LGO_GLO"/>
    <property type="match status" value="1"/>
</dbReference>
<keyword evidence="3" id="KW-0060">Ascorbate biosynthesis</keyword>